<feature type="non-terminal residue" evidence="1">
    <location>
        <position position="1"/>
    </location>
</feature>
<evidence type="ECO:0008006" key="3">
    <source>
        <dbReference type="Google" id="ProtNLM"/>
    </source>
</evidence>
<evidence type="ECO:0000313" key="1">
    <source>
        <dbReference type="EMBL" id="KAJ7202515.1"/>
    </source>
</evidence>
<keyword evidence="2" id="KW-1185">Reference proteome</keyword>
<evidence type="ECO:0000313" key="2">
    <source>
        <dbReference type="Proteomes" id="UP001219525"/>
    </source>
</evidence>
<gene>
    <name evidence="1" type="ORF">GGX14DRAFT_653531</name>
</gene>
<feature type="non-terminal residue" evidence="1">
    <location>
        <position position="61"/>
    </location>
</feature>
<comment type="caution">
    <text evidence="1">The sequence shown here is derived from an EMBL/GenBank/DDBJ whole genome shotgun (WGS) entry which is preliminary data.</text>
</comment>
<sequence length="61" mass="6971">LLVATSVYVERHFSRGRLLVSSVHNWLSAESIRQLMCLGCWSRQGFVEEEDFKVIASSKLT</sequence>
<protein>
    <recommendedName>
        <fullName evidence="3">HAT C-terminal dimerisation domain-containing protein</fullName>
    </recommendedName>
</protein>
<proteinExistence type="predicted"/>
<name>A0AAD6Y5H1_9AGAR</name>
<dbReference type="EMBL" id="JARJCW010000054">
    <property type="protein sequence ID" value="KAJ7202515.1"/>
    <property type="molecule type" value="Genomic_DNA"/>
</dbReference>
<dbReference type="AlphaFoldDB" id="A0AAD6Y5H1"/>
<dbReference type="Proteomes" id="UP001219525">
    <property type="component" value="Unassembled WGS sequence"/>
</dbReference>
<accession>A0AAD6Y5H1</accession>
<reference evidence="1" key="1">
    <citation type="submission" date="2023-03" db="EMBL/GenBank/DDBJ databases">
        <title>Massive genome expansion in bonnet fungi (Mycena s.s.) driven by repeated elements and novel gene families across ecological guilds.</title>
        <authorList>
            <consortium name="Lawrence Berkeley National Laboratory"/>
            <person name="Harder C.B."/>
            <person name="Miyauchi S."/>
            <person name="Viragh M."/>
            <person name="Kuo A."/>
            <person name="Thoen E."/>
            <person name="Andreopoulos B."/>
            <person name="Lu D."/>
            <person name="Skrede I."/>
            <person name="Drula E."/>
            <person name="Henrissat B."/>
            <person name="Morin E."/>
            <person name="Kohler A."/>
            <person name="Barry K."/>
            <person name="LaButti K."/>
            <person name="Morin E."/>
            <person name="Salamov A."/>
            <person name="Lipzen A."/>
            <person name="Mereny Z."/>
            <person name="Hegedus B."/>
            <person name="Baldrian P."/>
            <person name="Stursova M."/>
            <person name="Weitz H."/>
            <person name="Taylor A."/>
            <person name="Grigoriev I.V."/>
            <person name="Nagy L.G."/>
            <person name="Martin F."/>
            <person name="Kauserud H."/>
        </authorList>
    </citation>
    <scope>NUCLEOTIDE SEQUENCE</scope>
    <source>
        <strain evidence="1">9144</strain>
    </source>
</reference>
<organism evidence="1 2">
    <name type="scientific">Mycena pura</name>
    <dbReference type="NCBI Taxonomy" id="153505"/>
    <lineage>
        <taxon>Eukaryota</taxon>
        <taxon>Fungi</taxon>
        <taxon>Dikarya</taxon>
        <taxon>Basidiomycota</taxon>
        <taxon>Agaricomycotina</taxon>
        <taxon>Agaricomycetes</taxon>
        <taxon>Agaricomycetidae</taxon>
        <taxon>Agaricales</taxon>
        <taxon>Marasmiineae</taxon>
        <taxon>Mycenaceae</taxon>
        <taxon>Mycena</taxon>
    </lineage>
</organism>